<comment type="similarity">
    <text evidence="12">Belongs to the carbohydrate kinase PfkB family. Ribokinase subfamily.</text>
</comment>
<evidence type="ECO:0000256" key="4">
    <source>
        <dbReference type="ARBA" id="ARBA00022679"/>
    </source>
</evidence>
<dbReference type="PROSITE" id="PS00584">
    <property type="entry name" value="PFKB_KINASES_2"/>
    <property type="match status" value="1"/>
</dbReference>
<evidence type="ECO:0000256" key="2">
    <source>
        <dbReference type="ARBA" id="ARBA00012035"/>
    </source>
</evidence>
<comment type="catalytic activity">
    <reaction evidence="12">
        <text>D-ribose + ATP = D-ribose 5-phosphate + ADP + H(+)</text>
        <dbReference type="Rhea" id="RHEA:13697"/>
        <dbReference type="ChEBI" id="CHEBI:15378"/>
        <dbReference type="ChEBI" id="CHEBI:30616"/>
        <dbReference type="ChEBI" id="CHEBI:47013"/>
        <dbReference type="ChEBI" id="CHEBI:78346"/>
        <dbReference type="ChEBI" id="CHEBI:456216"/>
        <dbReference type="EC" id="2.7.1.15"/>
    </reaction>
</comment>
<dbReference type="GO" id="GO:0046872">
    <property type="term" value="F:metal ion binding"/>
    <property type="evidence" value="ECO:0007669"/>
    <property type="project" value="UniProtKB-KW"/>
</dbReference>
<evidence type="ECO:0000256" key="5">
    <source>
        <dbReference type="ARBA" id="ARBA00022723"/>
    </source>
</evidence>
<keyword evidence="7 12" id="KW-0418">Kinase</keyword>
<comment type="cofactor">
    <cofactor evidence="12">
        <name>Mg(2+)</name>
        <dbReference type="ChEBI" id="CHEBI:18420"/>
    </cofactor>
    <text evidence="12">Requires a divalent cation, most likely magnesium in vivo, as an electrophilic catalyst to aid phosphoryl group transfer. It is the chelate of the metal and the nucleotide that is the actual substrate.</text>
</comment>
<dbReference type="EC" id="2.7.1.15" evidence="2 12"/>
<dbReference type="GO" id="GO:0004747">
    <property type="term" value="F:ribokinase activity"/>
    <property type="evidence" value="ECO:0007669"/>
    <property type="project" value="UniProtKB-UniRule"/>
</dbReference>
<dbReference type="OrthoDB" id="9775849at2"/>
<feature type="binding site" evidence="12">
    <location>
        <begin position="39"/>
        <end position="43"/>
    </location>
    <ligand>
        <name>substrate</name>
    </ligand>
</feature>
<keyword evidence="15" id="KW-1185">Reference proteome</keyword>
<comment type="similarity">
    <text evidence="1">Belongs to the carbohydrate kinase pfkB family.</text>
</comment>
<feature type="binding site" evidence="12">
    <location>
        <position position="267"/>
    </location>
    <ligand>
        <name>ATP</name>
        <dbReference type="ChEBI" id="CHEBI:30616"/>
    </ligand>
</feature>
<dbReference type="GO" id="GO:0019303">
    <property type="term" value="P:D-ribose catabolic process"/>
    <property type="evidence" value="ECO:0007669"/>
    <property type="project" value="UniProtKB-UniRule"/>
</dbReference>
<dbReference type="GO" id="GO:0005829">
    <property type="term" value="C:cytosol"/>
    <property type="evidence" value="ECO:0007669"/>
    <property type="project" value="TreeGrafter"/>
</dbReference>
<gene>
    <name evidence="12" type="primary">rbsK</name>
    <name evidence="14" type="ORF">SAMN05421791_10243</name>
</gene>
<dbReference type="InterPro" id="IPR011611">
    <property type="entry name" value="PfkB_dom"/>
</dbReference>
<dbReference type="InterPro" id="IPR029056">
    <property type="entry name" value="Ribokinase-like"/>
</dbReference>
<dbReference type="InterPro" id="IPR011877">
    <property type="entry name" value="Ribokinase"/>
</dbReference>
<feature type="domain" description="Carbohydrate kinase PfkB" evidence="13">
    <location>
        <begin position="3"/>
        <end position="285"/>
    </location>
</feature>
<evidence type="ECO:0000313" key="14">
    <source>
        <dbReference type="EMBL" id="SDF96022.1"/>
    </source>
</evidence>
<dbReference type="PANTHER" id="PTHR10584">
    <property type="entry name" value="SUGAR KINASE"/>
    <property type="match status" value="1"/>
</dbReference>
<dbReference type="CDD" id="cd01174">
    <property type="entry name" value="ribokinase"/>
    <property type="match status" value="1"/>
</dbReference>
<evidence type="ECO:0000259" key="13">
    <source>
        <dbReference type="Pfam" id="PF00294"/>
    </source>
</evidence>
<organism evidence="14 15">
    <name type="scientific">Facklamia miroungae</name>
    <dbReference type="NCBI Taxonomy" id="120956"/>
    <lineage>
        <taxon>Bacteria</taxon>
        <taxon>Bacillati</taxon>
        <taxon>Bacillota</taxon>
        <taxon>Bacilli</taxon>
        <taxon>Lactobacillales</taxon>
        <taxon>Aerococcaceae</taxon>
        <taxon>Facklamia</taxon>
    </lineage>
</organism>
<feature type="binding site" evidence="12">
    <location>
        <position position="273"/>
    </location>
    <ligand>
        <name>K(+)</name>
        <dbReference type="ChEBI" id="CHEBI:29103"/>
    </ligand>
</feature>
<protein>
    <recommendedName>
        <fullName evidence="3 12">Ribokinase</fullName>
        <shortName evidence="12">RK</shortName>
        <ecNumber evidence="2 12">2.7.1.15</ecNumber>
    </recommendedName>
</protein>
<feature type="binding site" evidence="12">
    <location>
        <position position="243"/>
    </location>
    <ligand>
        <name>substrate</name>
    </ligand>
</feature>
<dbReference type="EMBL" id="FNCK01000002">
    <property type="protein sequence ID" value="SDF96022.1"/>
    <property type="molecule type" value="Genomic_DNA"/>
</dbReference>
<feature type="binding site" evidence="12">
    <location>
        <position position="139"/>
    </location>
    <ligand>
        <name>substrate</name>
    </ligand>
</feature>
<dbReference type="InterPro" id="IPR002173">
    <property type="entry name" value="Carboh/pur_kinase_PfkB_CS"/>
</dbReference>
<dbReference type="AlphaFoldDB" id="A0A1G7QBW3"/>
<evidence type="ECO:0000256" key="12">
    <source>
        <dbReference type="HAMAP-Rule" id="MF_01987"/>
    </source>
</evidence>
<feature type="binding site" evidence="12">
    <location>
        <begin position="11"/>
        <end position="13"/>
    </location>
    <ligand>
        <name>substrate</name>
    </ligand>
</feature>
<dbReference type="Proteomes" id="UP000199708">
    <property type="component" value="Unassembled WGS sequence"/>
</dbReference>
<dbReference type="NCBIfam" id="TIGR02152">
    <property type="entry name" value="D_ribokin_bact"/>
    <property type="match status" value="1"/>
</dbReference>
<evidence type="ECO:0000256" key="1">
    <source>
        <dbReference type="ARBA" id="ARBA00005380"/>
    </source>
</evidence>
<keyword evidence="9 12" id="KW-0460">Magnesium</keyword>
<comment type="caution">
    <text evidence="12">Lacks conserved residue(s) required for the propagation of feature annotation.</text>
</comment>
<comment type="function">
    <text evidence="12">Catalyzes the phosphorylation of ribose at O-5 in a reaction requiring ATP and magnesium. The resulting D-ribose-5-phosphate can then be used either for sythesis of nucleotides, histidine, and tryptophan, or as a component of the pentose phosphate pathway.</text>
</comment>
<accession>A0A1G7QBW3</accession>
<feature type="binding site" evidence="12">
    <location>
        <position position="278"/>
    </location>
    <ligand>
        <name>K(+)</name>
        <dbReference type="ChEBI" id="CHEBI:29103"/>
    </ligand>
</feature>
<evidence type="ECO:0000256" key="10">
    <source>
        <dbReference type="ARBA" id="ARBA00022958"/>
    </source>
</evidence>
<feature type="binding site" evidence="12">
    <location>
        <position position="276"/>
    </location>
    <ligand>
        <name>K(+)</name>
        <dbReference type="ChEBI" id="CHEBI:29103"/>
    </ligand>
</feature>
<comment type="pathway">
    <text evidence="12">Carbohydrate metabolism; D-ribose degradation; D-ribose 5-phosphate from beta-D-ribopyranose: step 2/2.</text>
</comment>
<feature type="binding site" evidence="12">
    <location>
        <position position="237"/>
    </location>
    <ligand>
        <name>K(+)</name>
        <dbReference type="ChEBI" id="CHEBI:29103"/>
    </ligand>
</feature>
<evidence type="ECO:0000256" key="3">
    <source>
        <dbReference type="ARBA" id="ARBA00016943"/>
    </source>
</evidence>
<comment type="subcellular location">
    <subcellularLocation>
        <location evidence="12">Cytoplasm</location>
    </subcellularLocation>
</comment>
<proteinExistence type="inferred from homology"/>
<dbReference type="UniPathway" id="UPA00916">
    <property type="reaction ID" value="UER00889"/>
</dbReference>
<feature type="binding site" evidence="12">
    <location>
        <begin position="242"/>
        <end position="243"/>
    </location>
    <ligand>
        <name>ATP</name>
        <dbReference type="ChEBI" id="CHEBI:30616"/>
    </ligand>
</feature>
<feature type="binding site" evidence="12">
    <location>
        <position position="239"/>
    </location>
    <ligand>
        <name>K(+)</name>
        <dbReference type="ChEBI" id="CHEBI:29103"/>
    </ligand>
</feature>
<dbReference type="InterPro" id="IPR002139">
    <property type="entry name" value="Ribo/fructo_kinase"/>
</dbReference>
<feature type="binding site" evidence="12">
    <location>
        <position position="183"/>
    </location>
    <ligand>
        <name>ATP</name>
        <dbReference type="ChEBI" id="CHEBI:30616"/>
    </ligand>
</feature>
<dbReference type="PANTHER" id="PTHR10584:SF166">
    <property type="entry name" value="RIBOKINASE"/>
    <property type="match status" value="1"/>
</dbReference>
<dbReference type="HAMAP" id="MF_01987">
    <property type="entry name" value="Ribokinase"/>
    <property type="match status" value="1"/>
</dbReference>
<keyword evidence="8 12" id="KW-0067">ATP-binding</keyword>
<keyword evidence="5 12" id="KW-0479">Metal-binding</keyword>
<feature type="binding site" evidence="12">
    <location>
        <begin position="210"/>
        <end position="215"/>
    </location>
    <ligand>
        <name>ATP</name>
        <dbReference type="ChEBI" id="CHEBI:30616"/>
    </ligand>
</feature>
<dbReference type="Gene3D" id="3.40.1190.20">
    <property type="match status" value="1"/>
</dbReference>
<sequence>MVKMAVIGSISTDFVVTSKRRPQAGETIFGENFETYFGGKGANQAVATRRLGAETYMLGAVGTDNFGANLIMNLENNQIDVSHIKTKQNLPSGSAIINVVEGENTIIYVAGANDAYSCEDVSKERAFLSSCDLILIQNESSPETVEFVFNNLANEQCKIIYNPAPAREFDSQFMAAIDYITPNEHEFQLMFPEQTMEEILSQYPNKMIVTLGSQGALFHNGHELVRVPSYTAEQIIDTTGAGDTFNGALAFAIGNHLELEEAIRFANLAAALSIGKEGAQNGMPTIKQMKESVYFEKTWNIK</sequence>
<evidence type="ECO:0000256" key="8">
    <source>
        <dbReference type="ARBA" id="ARBA00022840"/>
    </source>
</evidence>
<keyword evidence="6 12" id="KW-0547">Nucleotide-binding</keyword>
<dbReference type="STRING" id="120956.SAMN05421791_10243"/>
<keyword evidence="11 12" id="KW-0119">Carbohydrate metabolism</keyword>
<dbReference type="PROSITE" id="PS00583">
    <property type="entry name" value="PFKB_KINASES_1"/>
    <property type="match status" value="1"/>
</dbReference>
<dbReference type="GO" id="GO:0005524">
    <property type="term" value="F:ATP binding"/>
    <property type="evidence" value="ECO:0007669"/>
    <property type="project" value="UniProtKB-UniRule"/>
</dbReference>
<name>A0A1G7QBW3_9LACT</name>
<evidence type="ECO:0000256" key="6">
    <source>
        <dbReference type="ARBA" id="ARBA00022741"/>
    </source>
</evidence>
<dbReference type="PRINTS" id="PR00990">
    <property type="entry name" value="RIBOKINASE"/>
</dbReference>
<reference evidence="14 15" key="1">
    <citation type="submission" date="2016-10" db="EMBL/GenBank/DDBJ databases">
        <authorList>
            <person name="de Groot N.N."/>
        </authorList>
    </citation>
    <scope>NUCLEOTIDE SEQUENCE [LARGE SCALE GENOMIC DNA]</scope>
    <source>
        <strain evidence="14 15">ATCC BAA-466</strain>
    </source>
</reference>
<evidence type="ECO:0000256" key="9">
    <source>
        <dbReference type="ARBA" id="ARBA00022842"/>
    </source>
</evidence>
<keyword evidence="12" id="KW-0963">Cytoplasm</keyword>
<feature type="active site" description="Proton acceptor" evidence="12">
    <location>
        <position position="243"/>
    </location>
</feature>
<comment type="activity regulation">
    <text evidence="12">Activated by a monovalent cation that binds near, but not in, the active site. The most likely occupant of the site in vivo is potassium. Ion binding induces a conformational change that may alter substrate affinity.</text>
</comment>
<dbReference type="SUPFAM" id="SSF53613">
    <property type="entry name" value="Ribokinase-like"/>
    <property type="match status" value="1"/>
</dbReference>
<evidence type="ECO:0000256" key="11">
    <source>
        <dbReference type="ARBA" id="ARBA00023277"/>
    </source>
</evidence>
<evidence type="ECO:0000313" key="15">
    <source>
        <dbReference type="Proteomes" id="UP000199708"/>
    </source>
</evidence>
<dbReference type="Pfam" id="PF00294">
    <property type="entry name" value="PfkB"/>
    <property type="match status" value="1"/>
</dbReference>
<evidence type="ECO:0000256" key="7">
    <source>
        <dbReference type="ARBA" id="ARBA00022777"/>
    </source>
</evidence>
<keyword evidence="4 12" id="KW-0808">Transferase</keyword>
<comment type="subunit">
    <text evidence="12">Homodimer.</text>
</comment>
<dbReference type="RefSeq" id="WP_090289140.1">
    <property type="nucleotide sequence ID" value="NZ_FNCK01000002.1"/>
</dbReference>
<keyword evidence="10 12" id="KW-0630">Potassium</keyword>